<keyword evidence="1" id="KW-0808">Transferase</keyword>
<feature type="transmembrane region" description="Helical" evidence="3">
    <location>
        <begin position="112"/>
        <end position="136"/>
    </location>
</feature>
<dbReference type="CDD" id="cd07989">
    <property type="entry name" value="LPLAT_AGPAT-like"/>
    <property type="match status" value="1"/>
</dbReference>
<name>A0AAV7F3X7_ARIFI</name>
<feature type="domain" description="Phospholipid/glycerol acyltransferase" evidence="4">
    <location>
        <begin position="180"/>
        <end position="293"/>
    </location>
</feature>
<reference evidence="5 6" key="1">
    <citation type="submission" date="2021-07" db="EMBL/GenBank/DDBJ databases">
        <title>The Aristolochia fimbriata genome: insights into angiosperm evolution, floral development and chemical biosynthesis.</title>
        <authorList>
            <person name="Jiao Y."/>
        </authorList>
    </citation>
    <scope>NUCLEOTIDE SEQUENCE [LARGE SCALE GENOMIC DNA]</scope>
    <source>
        <strain evidence="5">IBCAS-2021</strain>
        <tissue evidence="5">Leaf</tissue>
    </source>
</reference>
<keyword evidence="2" id="KW-0012">Acyltransferase</keyword>
<accession>A0AAV7F3X7</accession>
<evidence type="ECO:0000259" key="4">
    <source>
        <dbReference type="SMART" id="SM00563"/>
    </source>
</evidence>
<keyword evidence="3" id="KW-0812">Transmembrane</keyword>
<dbReference type="InterPro" id="IPR002123">
    <property type="entry name" value="Plipid/glycerol_acylTrfase"/>
</dbReference>
<organism evidence="5 6">
    <name type="scientific">Aristolochia fimbriata</name>
    <name type="common">White veined hardy Dutchman's pipe vine</name>
    <dbReference type="NCBI Taxonomy" id="158543"/>
    <lineage>
        <taxon>Eukaryota</taxon>
        <taxon>Viridiplantae</taxon>
        <taxon>Streptophyta</taxon>
        <taxon>Embryophyta</taxon>
        <taxon>Tracheophyta</taxon>
        <taxon>Spermatophyta</taxon>
        <taxon>Magnoliopsida</taxon>
        <taxon>Magnoliidae</taxon>
        <taxon>Piperales</taxon>
        <taxon>Aristolochiaceae</taxon>
        <taxon>Aristolochia</taxon>
    </lineage>
</organism>
<evidence type="ECO:0000256" key="1">
    <source>
        <dbReference type="ARBA" id="ARBA00022679"/>
    </source>
</evidence>
<keyword evidence="3" id="KW-0472">Membrane</keyword>
<dbReference type="PANTHER" id="PTHR10434">
    <property type="entry name" value="1-ACYL-SN-GLYCEROL-3-PHOSPHATE ACYLTRANSFERASE"/>
    <property type="match status" value="1"/>
</dbReference>
<dbReference type="SMART" id="SM00563">
    <property type="entry name" value="PlsC"/>
    <property type="match status" value="1"/>
</dbReference>
<dbReference type="Proteomes" id="UP000825729">
    <property type="component" value="Unassembled WGS sequence"/>
</dbReference>
<evidence type="ECO:0000313" key="5">
    <source>
        <dbReference type="EMBL" id="KAG9455419.1"/>
    </source>
</evidence>
<evidence type="ECO:0000256" key="3">
    <source>
        <dbReference type="SAM" id="Phobius"/>
    </source>
</evidence>
<dbReference type="SUPFAM" id="SSF69593">
    <property type="entry name" value="Glycerol-3-phosphate (1)-acyltransferase"/>
    <property type="match status" value="1"/>
</dbReference>
<dbReference type="GO" id="GO:0003841">
    <property type="term" value="F:1-acylglycerol-3-phosphate O-acyltransferase activity"/>
    <property type="evidence" value="ECO:0007669"/>
    <property type="project" value="TreeGrafter"/>
</dbReference>
<dbReference type="GO" id="GO:0006654">
    <property type="term" value="P:phosphatidic acid biosynthetic process"/>
    <property type="evidence" value="ECO:0007669"/>
    <property type="project" value="TreeGrafter"/>
</dbReference>
<dbReference type="PANTHER" id="PTHR10434:SF60">
    <property type="entry name" value="1-ACYL-SN-GLYCEROL-3-PHOSPHATE ACYLTRANSFERASE LPAT1, CHLOROPLASTIC"/>
    <property type="match status" value="1"/>
</dbReference>
<proteinExistence type="predicted"/>
<evidence type="ECO:0000313" key="6">
    <source>
        <dbReference type="Proteomes" id="UP000825729"/>
    </source>
</evidence>
<comment type="caution">
    <text evidence="5">The sequence shown here is derived from an EMBL/GenBank/DDBJ whole genome shotgun (WGS) entry which is preliminary data.</text>
</comment>
<sequence>MESLCILKLTPQLLRTKPQKSIRYSRNPRTIFCSSLGSQRSFSGFRRPGFSELRSSADRKSQFSAPEFIVSLPKQCSIRRNTVARSELVGAGSSPAANSLSEFQLASKLRGICFYAATAIAAIFLFPIMLLVHPFVLLFDPYQRKLHHLVAKMWATLTVKPFLPIEIEGLENLPSSNTAAVYVSNHQSFLDIYALLTLGRSFKFISKTSIFVIPVIGWAMYMLRFIPLRRMDSKSQMECLKRCIDLVNKGTSVFFFPEGTRSKDGKLGDFKKGAFSVAARTGAPIIPISLLGTGNLMPPGMESVLNSGAVNVVIHKPIEGSDPNLLCNEARNVIADALVRGNLRIGHKE</sequence>
<keyword evidence="6" id="KW-1185">Reference proteome</keyword>
<keyword evidence="3" id="KW-1133">Transmembrane helix</keyword>
<dbReference type="AlphaFoldDB" id="A0AAV7F3X7"/>
<feature type="transmembrane region" description="Helical" evidence="3">
    <location>
        <begin position="204"/>
        <end position="226"/>
    </location>
</feature>
<dbReference type="Pfam" id="PF01553">
    <property type="entry name" value="Acyltransferase"/>
    <property type="match status" value="1"/>
</dbReference>
<evidence type="ECO:0000256" key="2">
    <source>
        <dbReference type="ARBA" id="ARBA00023315"/>
    </source>
</evidence>
<dbReference type="EMBL" id="JAINDJ010000003">
    <property type="protein sequence ID" value="KAG9455419.1"/>
    <property type="molecule type" value="Genomic_DNA"/>
</dbReference>
<protein>
    <recommendedName>
        <fullName evidence="4">Phospholipid/glycerol acyltransferase domain-containing protein</fullName>
    </recommendedName>
</protein>
<gene>
    <name evidence="5" type="ORF">H6P81_008323</name>
</gene>